<evidence type="ECO:0000313" key="2">
    <source>
        <dbReference type="Proteomes" id="UP000835052"/>
    </source>
</evidence>
<accession>A0A8S1HAD4</accession>
<name>A0A8S1HAD4_9PELO</name>
<gene>
    <name evidence="1" type="ORF">CAUJ_LOCUS8084</name>
</gene>
<protein>
    <submittedName>
        <fullName evidence="1">Uncharacterized protein</fullName>
    </submittedName>
</protein>
<comment type="caution">
    <text evidence="1">The sequence shown here is derived from an EMBL/GenBank/DDBJ whole genome shotgun (WGS) entry which is preliminary data.</text>
</comment>
<keyword evidence="2" id="KW-1185">Reference proteome</keyword>
<organism evidence="1 2">
    <name type="scientific">Caenorhabditis auriculariae</name>
    <dbReference type="NCBI Taxonomy" id="2777116"/>
    <lineage>
        <taxon>Eukaryota</taxon>
        <taxon>Metazoa</taxon>
        <taxon>Ecdysozoa</taxon>
        <taxon>Nematoda</taxon>
        <taxon>Chromadorea</taxon>
        <taxon>Rhabditida</taxon>
        <taxon>Rhabditina</taxon>
        <taxon>Rhabditomorpha</taxon>
        <taxon>Rhabditoidea</taxon>
        <taxon>Rhabditidae</taxon>
        <taxon>Peloderinae</taxon>
        <taxon>Caenorhabditis</taxon>
    </lineage>
</organism>
<proteinExistence type="predicted"/>
<dbReference type="EMBL" id="CAJGYM010000026">
    <property type="protein sequence ID" value="CAD6192165.1"/>
    <property type="molecule type" value="Genomic_DNA"/>
</dbReference>
<reference evidence="1" key="1">
    <citation type="submission" date="2020-10" db="EMBL/GenBank/DDBJ databases">
        <authorList>
            <person name="Kikuchi T."/>
        </authorList>
    </citation>
    <scope>NUCLEOTIDE SEQUENCE</scope>
    <source>
        <strain evidence="1">NKZ352</strain>
    </source>
</reference>
<dbReference type="AlphaFoldDB" id="A0A8S1HAD4"/>
<dbReference type="Proteomes" id="UP000835052">
    <property type="component" value="Unassembled WGS sequence"/>
</dbReference>
<sequence length="127" mass="13954">MTSEAVELNLAAKGKPAGGGGFGCQSLRPNFGTFALDGSSLRSSLFGTFLALLEAFLRKVEAVSALVPQPVVYYTTDGRCHPQQEVSTAFLVLPHPSFTLSFRSIPFFLTELRDNQLRERRTSWRNG</sequence>
<evidence type="ECO:0000313" key="1">
    <source>
        <dbReference type="EMBL" id="CAD6192165.1"/>
    </source>
</evidence>